<proteinExistence type="predicted"/>
<feature type="region of interest" description="Disordered" evidence="1">
    <location>
        <begin position="70"/>
        <end position="95"/>
    </location>
</feature>
<name>R5Y0H0_9FIRM</name>
<dbReference type="InterPro" id="IPR011767">
    <property type="entry name" value="GLR_AS"/>
</dbReference>
<accession>R5Y0H0</accession>
<evidence type="ECO:0000313" key="2">
    <source>
        <dbReference type="EMBL" id="CDA10182.1"/>
    </source>
</evidence>
<evidence type="ECO:0000313" key="3">
    <source>
        <dbReference type="Proteomes" id="UP000017980"/>
    </source>
</evidence>
<dbReference type="PROSITE" id="PS00195">
    <property type="entry name" value="GLUTAREDOXIN_1"/>
    <property type="match status" value="1"/>
</dbReference>
<evidence type="ECO:0000256" key="1">
    <source>
        <dbReference type="SAM" id="MobiDB-lite"/>
    </source>
</evidence>
<organism evidence="2 3">
    <name type="scientific">Intestinibacter bartlettii CAG:1329</name>
    <dbReference type="NCBI Taxonomy" id="1263063"/>
    <lineage>
        <taxon>Bacteria</taxon>
        <taxon>Bacillati</taxon>
        <taxon>Bacillota</taxon>
        <taxon>Clostridia</taxon>
        <taxon>Peptostreptococcales</taxon>
        <taxon>Peptostreptococcaceae</taxon>
        <taxon>Intestinibacter</taxon>
    </lineage>
</organism>
<comment type="caution">
    <text evidence="2">The sequence shown here is derived from an EMBL/GenBank/DDBJ whole genome shotgun (WGS) entry which is preliminary data.</text>
</comment>
<protein>
    <submittedName>
        <fullName evidence="2">Uncharacterized protein</fullName>
    </submittedName>
</protein>
<dbReference type="Proteomes" id="UP000017980">
    <property type="component" value="Unassembled WGS sequence"/>
</dbReference>
<gene>
    <name evidence="2" type="ORF">BN488_01221</name>
</gene>
<dbReference type="RefSeq" id="WP_022071524.1">
    <property type="nucleotide sequence ID" value="NZ_HF999326.1"/>
</dbReference>
<dbReference type="AlphaFoldDB" id="R5Y0H0"/>
<sequence>MKIFNKDIEILGDDEGYIILVCPYCKSEFKVSSYDLQERGIYNELFCPYCGLTKEIKTFYTREIKSKATKVGKENSNIQNDEKNESSSNGEKYSKMKNDDKLCDKTIKNPLKSQQGDILGMPIYNINHTPRLNSSKSLDMSFSNMEKQIEKDKTIYKIKMDNKKLQNVNVDRLKDKNLKEVEYRCHICSSKERLLSDEETILYCAYCGVDLK</sequence>
<dbReference type="EMBL" id="CBBD010000037">
    <property type="protein sequence ID" value="CDA10182.1"/>
    <property type="molecule type" value="Genomic_DNA"/>
</dbReference>
<reference evidence="2" key="1">
    <citation type="submission" date="2012-11" db="EMBL/GenBank/DDBJ databases">
        <title>Dependencies among metagenomic species, viruses, plasmids and units of genetic variation.</title>
        <authorList>
            <person name="Nielsen H.B."/>
            <person name="Almeida M."/>
            <person name="Juncker A.S."/>
            <person name="Rasmussen S."/>
            <person name="Li J."/>
            <person name="Sunagawa S."/>
            <person name="Plichta D."/>
            <person name="Gautier L."/>
            <person name="Le Chatelier E."/>
            <person name="Peletier E."/>
            <person name="Bonde I."/>
            <person name="Nielsen T."/>
            <person name="Manichanh C."/>
            <person name="Arumugam M."/>
            <person name="Batto J."/>
            <person name="Santos M.B.Q.D."/>
            <person name="Blom N."/>
            <person name="Borruel N."/>
            <person name="Burgdorf K.S."/>
            <person name="Boumezbeur F."/>
            <person name="Casellas F."/>
            <person name="Dore J."/>
            <person name="Guarner F."/>
            <person name="Hansen T."/>
            <person name="Hildebrand F."/>
            <person name="Kaas R.S."/>
            <person name="Kennedy S."/>
            <person name="Kristiansen K."/>
            <person name="Kultima J.R."/>
            <person name="Leonard P."/>
            <person name="Levenez F."/>
            <person name="Lund O."/>
            <person name="Moumen B."/>
            <person name="Le Paslier D."/>
            <person name="Pons N."/>
            <person name="Pedersen O."/>
            <person name="Prifti E."/>
            <person name="Qin J."/>
            <person name="Raes J."/>
            <person name="Tap J."/>
            <person name="Tims S."/>
            <person name="Ussery D.W."/>
            <person name="Yamada T."/>
            <person name="MetaHit consortium"/>
            <person name="Renault P."/>
            <person name="Sicheritz-Ponten T."/>
            <person name="Bork P."/>
            <person name="Wang J."/>
            <person name="Brunak S."/>
            <person name="Ehrlich S.D."/>
        </authorList>
    </citation>
    <scope>NUCLEOTIDE SEQUENCE [LARGE SCALE GENOMIC DNA]</scope>
</reference>